<proteinExistence type="predicted"/>
<evidence type="ECO:0000313" key="6">
    <source>
        <dbReference type="Proteomes" id="UP001620597"/>
    </source>
</evidence>
<feature type="domain" description="DUF2726" evidence="4">
    <location>
        <begin position="40"/>
        <end position="158"/>
    </location>
</feature>
<feature type="transmembrane region" description="Helical" evidence="2">
    <location>
        <begin position="6"/>
        <end position="25"/>
    </location>
</feature>
<keyword evidence="2" id="KW-0812">Transmembrane</keyword>
<organism evidence="5 6">
    <name type="scientific">Oceanobacter antarcticus</name>
    <dbReference type="NCBI Taxonomy" id="3133425"/>
    <lineage>
        <taxon>Bacteria</taxon>
        <taxon>Pseudomonadati</taxon>
        <taxon>Pseudomonadota</taxon>
        <taxon>Gammaproteobacteria</taxon>
        <taxon>Oceanospirillales</taxon>
        <taxon>Oceanospirillaceae</taxon>
        <taxon>Oceanobacter</taxon>
    </lineage>
</organism>
<dbReference type="RefSeq" id="WP_416204634.1">
    <property type="nucleotide sequence ID" value="NZ_JBBKTX010000002.1"/>
</dbReference>
<evidence type="ECO:0000259" key="4">
    <source>
        <dbReference type="Pfam" id="PF10881"/>
    </source>
</evidence>
<feature type="region of interest" description="Disordered" evidence="1">
    <location>
        <begin position="165"/>
        <end position="193"/>
    </location>
</feature>
<dbReference type="Pfam" id="PF10881">
    <property type="entry name" value="DUF2726"/>
    <property type="match status" value="1"/>
</dbReference>
<dbReference type="EMBL" id="JBBKTX010000002">
    <property type="protein sequence ID" value="MFK4751117.1"/>
    <property type="molecule type" value="Genomic_DNA"/>
</dbReference>
<protein>
    <submittedName>
        <fullName evidence="5">DUF2726 domain-containing protein</fullName>
    </submittedName>
</protein>
<gene>
    <name evidence="5" type="ORF">WG929_01725</name>
</gene>
<keyword evidence="2" id="KW-0472">Membrane</keyword>
<dbReference type="SUPFAM" id="SSF57783">
    <property type="entry name" value="Zinc beta-ribbon"/>
    <property type="match status" value="1"/>
</dbReference>
<evidence type="ECO:0000259" key="3">
    <source>
        <dbReference type="Pfam" id="PF01396"/>
    </source>
</evidence>
<dbReference type="Gene3D" id="3.30.65.10">
    <property type="entry name" value="Bacterial Topoisomerase I, domain 1"/>
    <property type="match status" value="1"/>
</dbReference>
<evidence type="ECO:0000256" key="1">
    <source>
        <dbReference type="SAM" id="MobiDB-lite"/>
    </source>
</evidence>
<feature type="domain" description="DNA topoisomerase type IA zn finger" evidence="3">
    <location>
        <begin position="309"/>
        <end position="348"/>
    </location>
</feature>
<sequence>MDYLIVGLGVTILVAVGFIVWTGFIRRASESDLPYVAVGPVLSPAEYSFYGVLQSALGKSALILCKVRVVDVIKPRSGLDPKIWRFHFDRIVQKEFDFVLCDPDDLSVRCVIELDNASQSNDERQKRNEFLTAACQAADVKIMLVDARRGSSIKEIRELAGYPSVTSSFSADPSGAQRNGTESQYPSTLLVPPLPGDDMLTTERMDSDDGQAANPFSLSALVNEQQPENLVADFSSDLGLEWVEERGVAAPVTDDPTPASEPASLVNATDTTSIGVTSDTLPRASGVGREAIRRSLKQASPASLTVEPHCPRCQATLVKRKPKSGKFAGQLLWTCSTFPECRYAAPFKAHADKVRNDVNESA</sequence>
<keyword evidence="2" id="KW-1133">Transmembrane helix</keyword>
<accession>A0ABW8NDV7</accession>
<reference evidence="5 6" key="1">
    <citation type="submission" date="2024-03" db="EMBL/GenBank/DDBJ databases">
        <title>High-quality draft genome sequence of Oceanobacter sp. wDCs-4.</title>
        <authorList>
            <person name="Dong C."/>
        </authorList>
    </citation>
    <scope>NUCLEOTIDE SEQUENCE [LARGE SCALE GENOMIC DNA]</scope>
    <source>
        <strain evidence="6">wDCs-4</strain>
    </source>
</reference>
<dbReference type="Proteomes" id="UP001620597">
    <property type="component" value="Unassembled WGS sequence"/>
</dbReference>
<evidence type="ECO:0000256" key="2">
    <source>
        <dbReference type="SAM" id="Phobius"/>
    </source>
</evidence>
<dbReference type="InterPro" id="IPR013498">
    <property type="entry name" value="Topo_IA_Znf"/>
</dbReference>
<dbReference type="Pfam" id="PF01396">
    <property type="entry name" value="Zn_ribbon_Top1"/>
    <property type="match status" value="1"/>
</dbReference>
<comment type="caution">
    <text evidence="5">The sequence shown here is derived from an EMBL/GenBank/DDBJ whole genome shotgun (WGS) entry which is preliminary data.</text>
</comment>
<name>A0ABW8NDV7_9GAMM</name>
<evidence type="ECO:0000313" key="5">
    <source>
        <dbReference type="EMBL" id="MFK4751117.1"/>
    </source>
</evidence>
<keyword evidence="6" id="KW-1185">Reference proteome</keyword>
<feature type="compositionally biased region" description="Polar residues" evidence="1">
    <location>
        <begin position="165"/>
        <end position="187"/>
    </location>
</feature>
<dbReference type="InterPro" id="IPR024402">
    <property type="entry name" value="DUF2726"/>
</dbReference>